<dbReference type="Proteomes" id="UP001500945">
    <property type="component" value="Unassembled WGS sequence"/>
</dbReference>
<sequence length="402" mass="41230">MRSPSSLIFIVLLGIWAAYFAQYWVRRRDHLATARSVEQFTEAMRVLERRDALPATDLSEPAPRSYAVHPARSARPQVLVKRAVAAEPTGPLTVTSRVADTGGGGDGDGGSTPRPARPAGGTRPATGSGPVRPGRTDRVPPARPRLRPSRRVRGLLVLASLAELLVIVPLVVLAFLPVWALAPAVGAVAATMVYLRSGVRAEQATARAHRRRLAELERRRTSAPVVARPSTEGTARRAAPGRPQATGASSAADAVSGRAVVGVTASGHATAADGAGADEARGGPVPASAGATGSTTGAVATGHASEATASSGLPAGPVVAGSGAEPAPPAEPAAEVMVPILDEDDLPLTWDPVPVPRPTYTMKAKAAPREVAPAAVTPDPVPVERVADSEDAAYDERRVAGA</sequence>
<feature type="transmembrane region" description="Helical" evidence="2">
    <location>
        <begin position="6"/>
        <end position="25"/>
    </location>
</feature>
<accession>A0ABP8JWI5</accession>
<feature type="transmembrane region" description="Helical" evidence="2">
    <location>
        <begin position="152"/>
        <end position="172"/>
    </location>
</feature>
<feature type="region of interest" description="Disordered" evidence="1">
    <location>
        <begin position="91"/>
        <end position="146"/>
    </location>
</feature>
<keyword evidence="2" id="KW-0472">Membrane</keyword>
<evidence type="ECO:0000256" key="2">
    <source>
        <dbReference type="SAM" id="Phobius"/>
    </source>
</evidence>
<feature type="compositionally biased region" description="Low complexity" evidence="1">
    <location>
        <begin position="314"/>
        <end position="325"/>
    </location>
</feature>
<feature type="transmembrane region" description="Helical" evidence="2">
    <location>
        <begin position="178"/>
        <end position="195"/>
    </location>
</feature>
<protein>
    <submittedName>
        <fullName evidence="3">Uncharacterized protein</fullName>
    </submittedName>
</protein>
<evidence type="ECO:0000256" key="1">
    <source>
        <dbReference type="SAM" id="MobiDB-lite"/>
    </source>
</evidence>
<gene>
    <name evidence="3" type="ORF">GCM10023168_01940</name>
</gene>
<evidence type="ECO:0000313" key="3">
    <source>
        <dbReference type="EMBL" id="GAA4397208.1"/>
    </source>
</evidence>
<feature type="compositionally biased region" description="Gly residues" evidence="1">
    <location>
        <begin position="101"/>
        <end position="110"/>
    </location>
</feature>
<feature type="region of interest" description="Disordered" evidence="1">
    <location>
        <begin position="217"/>
        <end position="253"/>
    </location>
</feature>
<feature type="compositionally biased region" description="Low complexity" evidence="1">
    <location>
        <begin position="112"/>
        <end position="127"/>
    </location>
</feature>
<dbReference type="EMBL" id="BAABGM010000001">
    <property type="protein sequence ID" value="GAA4397208.1"/>
    <property type="molecule type" value="Genomic_DNA"/>
</dbReference>
<dbReference type="RefSeq" id="WP_345201298.1">
    <property type="nucleotide sequence ID" value="NZ_BAABGM010000001.1"/>
</dbReference>
<organism evidence="3 4">
    <name type="scientific">Fodinibacter luteus</name>
    <dbReference type="NCBI Taxonomy" id="552064"/>
    <lineage>
        <taxon>Bacteria</taxon>
        <taxon>Bacillati</taxon>
        <taxon>Actinomycetota</taxon>
        <taxon>Actinomycetes</taxon>
        <taxon>Micrococcales</taxon>
        <taxon>Intrasporangiaceae</taxon>
        <taxon>Fodinibacter (ex Wang et al. 2009)</taxon>
    </lineage>
</organism>
<keyword evidence="2" id="KW-0812">Transmembrane</keyword>
<comment type="caution">
    <text evidence="3">The sequence shown here is derived from an EMBL/GenBank/DDBJ whole genome shotgun (WGS) entry which is preliminary data.</text>
</comment>
<reference evidence="4" key="1">
    <citation type="journal article" date="2019" name="Int. J. Syst. Evol. Microbiol.">
        <title>The Global Catalogue of Microorganisms (GCM) 10K type strain sequencing project: providing services to taxonomists for standard genome sequencing and annotation.</title>
        <authorList>
            <consortium name="The Broad Institute Genomics Platform"/>
            <consortium name="The Broad Institute Genome Sequencing Center for Infectious Disease"/>
            <person name="Wu L."/>
            <person name="Ma J."/>
        </authorList>
    </citation>
    <scope>NUCLEOTIDE SEQUENCE [LARGE SCALE GENOMIC DNA]</scope>
    <source>
        <strain evidence="4">JCM 17809</strain>
    </source>
</reference>
<proteinExistence type="predicted"/>
<feature type="compositionally biased region" description="Low complexity" evidence="1">
    <location>
        <begin position="287"/>
        <end position="305"/>
    </location>
</feature>
<keyword evidence="4" id="KW-1185">Reference proteome</keyword>
<keyword evidence="2" id="KW-1133">Transmembrane helix</keyword>
<feature type="region of interest" description="Disordered" evidence="1">
    <location>
        <begin position="272"/>
        <end position="330"/>
    </location>
</feature>
<name>A0ABP8JWI5_9MICO</name>
<evidence type="ECO:0000313" key="4">
    <source>
        <dbReference type="Proteomes" id="UP001500945"/>
    </source>
</evidence>